<protein>
    <submittedName>
        <fullName evidence="11">Uncharacterized LOC109077932</fullName>
    </submittedName>
</protein>
<keyword evidence="2" id="KW-1003">Cell membrane</keyword>
<dbReference type="SUPFAM" id="SSF48726">
    <property type="entry name" value="Immunoglobulin"/>
    <property type="match status" value="2"/>
</dbReference>
<evidence type="ECO:0000256" key="4">
    <source>
        <dbReference type="ARBA" id="ARBA00022859"/>
    </source>
</evidence>
<evidence type="ECO:0000256" key="1">
    <source>
        <dbReference type="ARBA" id="ARBA00004236"/>
    </source>
</evidence>
<evidence type="ECO:0000256" key="8">
    <source>
        <dbReference type="SAM" id="Phobius"/>
    </source>
</evidence>
<feature type="signal peptide" evidence="9">
    <location>
        <begin position="1"/>
        <end position="24"/>
    </location>
</feature>
<dbReference type="CDD" id="cd00099">
    <property type="entry name" value="IgV"/>
    <property type="match status" value="1"/>
</dbReference>
<proteinExistence type="predicted"/>
<dbReference type="InterPro" id="IPR052051">
    <property type="entry name" value="TCR_complex_component"/>
</dbReference>
<dbReference type="InterPro" id="IPR007110">
    <property type="entry name" value="Ig-like_dom"/>
</dbReference>
<dbReference type="GO" id="GO:0009617">
    <property type="term" value="P:response to bacterium"/>
    <property type="evidence" value="ECO:0007669"/>
    <property type="project" value="TreeGrafter"/>
</dbReference>
<keyword evidence="7" id="KW-0325">Glycoprotein</keyword>
<evidence type="ECO:0000256" key="7">
    <source>
        <dbReference type="ARBA" id="ARBA00023180"/>
    </source>
</evidence>
<evidence type="ECO:0000256" key="6">
    <source>
        <dbReference type="ARBA" id="ARBA00023157"/>
    </source>
</evidence>
<dbReference type="SMART" id="SM00406">
    <property type="entry name" value="IGv"/>
    <property type="match status" value="2"/>
</dbReference>
<dbReference type="InterPro" id="IPR013106">
    <property type="entry name" value="Ig_V-set"/>
</dbReference>
<dbReference type="InterPro" id="IPR036179">
    <property type="entry name" value="Ig-like_dom_sf"/>
</dbReference>
<reference evidence="11" key="1">
    <citation type="submission" date="2025-08" db="UniProtKB">
        <authorList>
            <consortium name="Ensembl"/>
        </authorList>
    </citation>
    <scope>IDENTIFICATION</scope>
</reference>
<evidence type="ECO:0000256" key="9">
    <source>
        <dbReference type="SAM" id="SignalP"/>
    </source>
</evidence>
<name>A0A8C2JX64_CYPCA</name>
<evidence type="ECO:0000313" key="11">
    <source>
        <dbReference type="Ensembl" id="ENSCCRP00020100465.1"/>
    </source>
</evidence>
<dbReference type="InterPro" id="IPR013783">
    <property type="entry name" value="Ig-like_fold"/>
</dbReference>
<dbReference type="Gene3D" id="2.60.40.10">
    <property type="entry name" value="Immunoglobulins"/>
    <property type="match status" value="2"/>
</dbReference>
<keyword evidence="3 9" id="KW-0732">Signal</keyword>
<dbReference type="InterPro" id="IPR003599">
    <property type="entry name" value="Ig_sub"/>
</dbReference>
<dbReference type="PROSITE" id="PS50835">
    <property type="entry name" value="IG_LIKE"/>
    <property type="match status" value="1"/>
</dbReference>
<evidence type="ECO:0000256" key="2">
    <source>
        <dbReference type="ARBA" id="ARBA00022475"/>
    </source>
</evidence>
<accession>A0A8C2JX64</accession>
<sequence length="359" mass="40904">MTILLIISVCYHVTFLFLDGICESEVFIHQRPLLVAEFGSSVILPCSHSDDFINSVSWYKHSFGKKPLLIAYSEHGSGSITYQNGFNNLNKYHIRTGNGFFNLTIIHLEEYDFATYYCAVRFLNIVKFGEGTILLHKESDGIRSTTVLQQPVSDRLHPGDSVTLQCSVISQICAGEYSVYWFRHSSGHSNLGLIYTHDNRSDQCMDRSENGFSTQSCVYSLSQTELRPSDAGVYYCAVATCGKIHFGNGTKLIIEDLQFMWNPITLVLATLNIMTMIVITILLIVIQKIHIRGIVVLLCLYIYFISTSFIFSQRHINHDHDILTINFDLYLSRYLESSHKSMEEGNCFFFSHSLNTERD</sequence>
<dbReference type="Proteomes" id="UP000694701">
    <property type="component" value="Unplaced"/>
</dbReference>
<feature type="domain" description="Ig-like" evidence="10">
    <location>
        <begin position="145"/>
        <end position="238"/>
    </location>
</feature>
<dbReference type="GO" id="GO:0005886">
    <property type="term" value="C:plasma membrane"/>
    <property type="evidence" value="ECO:0007669"/>
    <property type="project" value="UniProtKB-SubCell"/>
</dbReference>
<keyword evidence="6" id="KW-1015">Disulfide bond</keyword>
<feature type="transmembrane region" description="Helical" evidence="8">
    <location>
        <begin position="260"/>
        <end position="286"/>
    </location>
</feature>
<comment type="subcellular location">
    <subcellularLocation>
        <location evidence="1">Cell membrane</location>
    </subcellularLocation>
</comment>
<keyword evidence="4" id="KW-0391">Immunity</keyword>
<dbReference type="Pfam" id="PF07686">
    <property type="entry name" value="V-set"/>
    <property type="match status" value="2"/>
</dbReference>
<organism evidence="11 12">
    <name type="scientific">Cyprinus carpio</name>
    <name type="common">Common carp</name>
    <dbReference type="NCBI Taxonomy" id="7962"/>
    <lineage>
        <taxon>Eukaryota</taxon>
        <taxon>Metazoa</taxon>
        <taxon>Chordata</taxon>
        <taxon>Craniata</taxon>
        <taxon>Vertebrata</taxon>
        <taxon>Euteleostomi</taxon>
        <taxon>Actinopterygii</taxon>
        <taxon>Neopterygii</taxon>
        <taxon>Teleostei</taxon>
        <taxon>Ostariophysi</taxon>
        <taxon>Cypriniformes</taxon>
        <taxon>Cyprinidae</taxon>
        <taxon>Cyprininae</taxon>
        <taxon>Cyprinus</taxon>
    </lineage>
</organism>
<evidence type="ECO:0000313" key="12">
    <source>
        <dbReference type="Proteomes" id="UP000694701"/>
    </source>
</evidence>
<dbReference type="PANTHER" id="PTHR19433:SF133">
    <property type="entry name" value="IMMUNE-TYPE RECEPTOR 5 PRECURSOR-RELATED"/>
    <property type="match status" value="1"/>
</dbReference>
<feature type="transmembrane region" description="Helical" evidence="8">
    <location>
        <begin position="293"/>
        <end position="311"/>
    </location>
</feature>
<evidence type="ECO:0000259" key="10">
    <source>
        <dbReference type="PROSITE" id="PS50835"/>
    </source>
</evidence>
<evidence type="ECO:0000256" key="5">
    <source>
        <dbReference type="ARBA" id="ARBA00023136"/>
    </source>
</evidence>
<evidence type="ECO:0000256" key="3">
    <source>
        <dbReference type="ARBA" id="ARBA00022729"/>
    </source>
</evidence>
<keyword evidence="8" id="KW-1133">Transmembrane helix</keyword>
<keyword evidence="5 8" id="KW-0472">Membrane</keyword>
<dbReference type="AlphaFoldDB" id="A0A8C2JX64"/>
<dbReference type="PANTHER" id="PTHR19433">
    <property type="entry name" value="T-CELL RECEPTOR ALPHA CHAIN V REGION-RELATED"/>
    <property type="match status" value="1"/>
</dbReference>
<dbReference type="Ensembl" id="ENSCCRT00020109847.1">
    <property type="protein sequence ID" value="ENSCCRP00020100465.1"/>
    <property type="gene ID" value="ENSCCRG00020046153.1"/>
</dbReference>
<keyword evidence="8" id="KW-0812">Transmembrane</keyword>
<feature type="chain" id="PRO_5046729402" evidence="9">
    <location>
        <begin position="25"/>
        <end position="359"/>
    </location>
</feature>
<dbReference type="SMART" id="SM00409">
    <property type="entry name" value="IG"/>
    <property type="match status" value="2"/>
</dbReference>
<dbReference type="GO" id="GO:0002376">
    <property type="term" value="P:immune system process"/>
    <property type="evidence" value="ECO:0007669"/>
    <property type="project" value="UniProtKB-KW"/>
</dbReference>